<sequence length="98" mass="11043">MAQDFVARIAAVVPDGMSREEVREIAELAWGELETRVGNRLSARLTDAQLREFETILDSDDEAASVAFLDKNIPGHEKITVEEMEKLLRDVGQRMRGE</sequence>
<dbReference type="RefSeq" id="WP_161928319.1">
    <property type="nucleotide sequence ID" value="NZ_BJOU01000013.1"/>
</dbReference>
<accession>A0A7I9V1D3</accession>
<comment type="caution">
    <text evidence="1">The sequence shown here is derived from an EMBL/GenBank/DDBJ whole genome shotgun (WGS) entry which is preliminary data.</text>
</comment>
<name>A0A7I9V1D3_9ACTN</name>
<evidence type="ECO:0000313" key="1">
    <source>
        <dbReference type="EMBL" id="GED98953.1"/>
    </source>
</evidence>
<keyword evidence="2" id="KW-1185">Reference proteome</keyword>
<evidence type="ECO:0000313" key="2">
    <source>
        <dbReference type="Proteomes" id="UP000444980"/>
    </source>
</evidence>
<dbReference type="Pfam" id="PF18908">
    <property type="entry name" value="DUF5663"/>
    <property type="match status" value="1"/>
</dbReference>
<dbReference type="InterPro" id="IPR043722">
    <property type="entry name" value="DUF5663"/>
</dbReference>
<dbReference type="EMBL" id="BJOU01000013">
    <property type="protein sequence ID" value="GED98953.1"/>
    <property type="molecule type" value="Genomic_DNA"/>
</dbReference>
<dbReference type="OrthoDB" id="4762484at2"/>
<proteinExistence type="predicted"/>
<dbReference type="AlphaFoldDB" id="A0A7I9V1D3"/>
<protein>
    <submittedName>
        <fullName evidence="1">Uncharacterized protein</fullName>
    </submittedName>
</protein>
<dbReference type="Proteomes" id="UP000444980">
    <property type="component" value="Unassembled WGS sequence"/>
</dbReference>
<reference evidence="2" key="1">
    <citation type="submission" date="2019-06" db="EMBL/GenBank/DDBJ databases">
        <title>Gordonia isolated from sludge of a wastewater treatment plant.</title>
        <authorList>
            <person name="Tamura T."/>
            <person name="Aoyama K."/>
            <person name="Kang Y."/>
            <person name="Saito S."/>
            <person name="Akiyama N."/>
            <person name="Yazawa K."/>
            <person name="Gonoi T."/>
            <person name="Mikami Y."/>
        </authorList>
    </citation>
    <scope>NUCLEOTIDE SEQUENCE [LARGE SCALE GENOMIC DNA]</scope>
    <source>
        <strain evidence="2">NBRC 107697</strain>
    </source>
</reference>
<organism evidence="1 2">
    <name type="scientific">Gordonia crocea</name>
    <dbReference type="NCBI Taxonomy" id="589162"/>
    <lineage>
        <taxon>Bacteria</taxon>
        <taxon>Bacillati</taxon>
        <taxon>Actinomycetota</taxon>
        <taxon>Actinomycetes</taxon>
        <taxon>Mycobacteriales</taxon>
        <taxon>Gordoniaceae</taxon>
        <taxon>Gordonia</taxon>
    </lineage>
</organism>
<gene>
    <name evidence="1" type="ORF">nbrc107697_29920</name>
</gene>